<proteinExistence type="predicted"/>
<keyword evidence="1" id="KW-1133">Transmembrane helix</keyword>
<sequence length="37" mass="4577">MPQSVTEMLHFCGIFYLNTIFVKIICLFFKYYIILYY</sequence>
<reference evidence="2" key="1">
    <citation type="journal article" date="2021" name="Proc. Natl. Acad. Sci. U.S.A.">
        <title>A Catalog of Tens of Thousands of Viruses from Human Metagenomes Reveals Hidden Associations with Chronic Diseases.</title>
        <authorList>
            <person name="Tisza M.J."/>
            <person name="Buck C.B."/>
        </authorList>
    </citation>
    <scope>NUCLEOTIDE SEQUENCE</scope>
    <source>
        <strain evidence="2">CtYsL76</strain>
    </source>
</reference>
<evidence type="ECO:0000256" key="1">
    <source>
        <dbReference type="SAM" id="Phobius"/>
    </source>
</evidence>
<keyword evidence="1" id="KW-0812">Transmembrane</keyword>
<organism evidence="2">
    <name type="scientific">CrAss-like virus sp. ctYsL76</name>
    <dbReference type="NCBI Taxonomy" id="2826826"/>
    <lineage>
        <taxon>Viruses</taxon>
        <taxon>Duplodnaviria</taxon>
        <taxon>Heunggongvirae</taxon>
        <taxon>Uroviricota</taxon>
        <taxon>Caudoviricetes</taxon>
        <taxon>Crassvirales</taxon>
    </lineage>
</organism>
<protein>
    <submittedName>
        <fullName evidence="2">Uncharacterized protein</fullName>
    </submittedName>
</protein>
<accession>A0A8S5QMK4</accession>
<name>A0A8S5QMK4_9CAUD</name>
<feature type="transmembrane region" description="Helical" evidence="1">
    <location>
        <begin position="12"/>
        <end position="34"/>
    </location>
</feature>
<dbReference type="EMBL" id="BK015689">
    <property type="protein sequence ID" value="DAE20041.1"/>
    <property type="molecule type" value="Genomic_DNA"/>
</dbReference>
<evidence type="ECO:0000313" key="2">
    <source>
        <dbReference type="EMBL" id="DAE20041.1"/>
    </source>
</evidence>
<keyword evidence="1" id="KW-0472">Membrane</keyword>